<organism evidence="2 3">
    <name type="scientific">Chionoecetes opilio</name>
    <name type="common">Atlantic snow crab</name>
    <name type="synonym">Cancer opilio</name>
    <dbReference type="NCBI Taxonomy" id="41210"/>
    <lineage>
        <taxon>Eukaryota</taxon>
        <taxon>Metazoa</taxon>
        <taxon>Ecdysozoa</taxon>
        <taxon>Arthropoda</taxon>
        <taxon>Crustacea</taxon>
        <taxon>Multicrustacea</taxon>
        <taxon>Malacostraca</taxon>
        <taxon>Eumalacostraca</taxon>
        <taxon>Eucarida</taxon>
        <taxon>Decapoda</taxon>
        <taxon>Pleocyemata</taxon>
        <taxon>Brachyura</taxon>
        <taxon>Eubrachyura</taxon>
        <taxon>Majoidea</taxon>
        <taxon>Majidae</taxon>
        <taxon>Chionoecetes</taxon>
    </lineage>
</organism>
<evidence type="ECO:0000313" key="3">
    <source>
        <dbReference type="Proteomes" id="UP000770661"/>
    </source>
</evidence>
<reference evidence="2" key="1">
    <citation type="submission" date="2020-07" db="EMBL/GenBank/DDBJ databases">
        <title>The High-quality genome of the commercially important snow crab, Chionoecetes opilio.</title>
        <authorList>
            <person name="Jeong J.-H."/>
            <person name="Ryu S."/>
        </authorList>
    </citation>
    <scope>NUCLEOTIDE SEQUENCE</scope>
    <source>
        <strain evidence="2">MADBK_172401_WGS</strain>
        <tissue evidence="2">Digestive gland</tissue>
    </source>
</reference>
<name>A0A8J4Y7Y7_CHIOP</name>
<evidence type="ECO:0000256" key="1">
    <source>
        <dbReference type="SAM" id="MobiDB-lite"/>
    </source>
</evidence>
<dbReference type="EMBL" id="JACEEZ010010458">
    <property type="protein sequence ID" value="KAG0721813.1"/>
    <property type="molecule type" value="Genomic_DNA"/>
</dbReference>
<evidence type="ECO:0000313" key="2">
    <source>
        <dbReference type="EMBL" id="KAG0721813.1"/>
    </source>
</evidence>
<feature type="region of interest" description="Disordered" evidence="1">
    <location>
        <begin position="1"/>
        <end position="57"/>
    </location>
</feature>
<accession>A0A8J4Y7Y7</accession>
<protein>
    <submittedName>
        <fullName evidence="2">Uncharacterized protein</fullName>
    </submittedName>
</protein>
<dbReference type="Proteomes" id="UP000770661">
    <property type="component" value="Unassembled WGS sequence"/>
</dbReference>
<gene>
    <name evidence="2" type="ORF">GWK47_045673</name>
</gene>
<dbReference type="AlphaFoldDB" id="A0A8J4Y7Y7"/>
<proteinExistence type="predicted"/>
<sequence length="208" mass="22593">MVCAEAAAHPRRGVPQKPSTRNRPPNLDPPHKDAIGDPESEPQQRRPVPPPPHLARLTTAPRCRSHEARAQQTAFGQVHADITRPSNLRALVPHPVATGTTTVRHTLRPFESSPQTFLRRRENRSWSADRALGGLWSSPAGGNYRHATIRLFTGTSPGKLVSRSASGLTAGPKFTSTAFWNSRSVGCYPAVSSPHFPSLMARPGAVSR</sequence>
<keyword evidence="3" id="KW-1185">Reference proteome</keyword>
<comment type="caution">
    <text evidence="2">The sequence shown here is derived from an EMBL/GenBank/DDBJ whole genome shotgun (WGS) entry which is preliminary data.</text>
</comment>